<evidence type="ECO:0000259" key="2">
    <source>
        <dbReference type="Pfam" id="PF02230"/>
    </source>
</evidence>
<dbReference type="Pfam" id="PF02230">
    <property type="entry name" value="Abhydrolase_2"/>
    <property type="match status" value="1"/>
</dbReference>
<organism evidence="3 4">
    <name type="scientific">Porphyra umbilicalis</name>
    <name type="common">Purple laver</name>
    <name type="synonym">Red alga</name>
    <dbReference type="NCBI Taxonomy" id="2786"/>
    <lineage>
        <taxon>Eukaryota</taxon>
        <taxon>Rhodophyta</taxon>
        <taxon>Bangiophyceae</taxon>
        <taxon>Bangiales</taxon>
        <taxon>Bangiaceae</taxon>
        <taxon>Porphyra</taxon>
    </lineage>
</organism>
<dbReference type="OrthoDB" id="449091at2759"/>
<sequence>MAPRLGPLPLLLLPALTWAVVVATDPPPPNSRSCAATTDYASEREPLLSTEDVRLLVAVDHSTAFPGAVTTACGSGLAGTAHAIHCVGGYPVGGVILEPPLPPTRSVLFLHGLIDKPPLYLSLLSLLLRAANSTADPSPWRSTRLLVPFAPAYPRLFRDAAADQGVPAGPIHAWFDNSHTFPYIPVGALVGATPGEVAAALVATGVVEDRPGLATSTDRLAVLASAQAAGALDGTLPPVAEARTAVVGHSNGGGMAWHLAVQSGVAWAGVVAMSGHLPLTPLYERYPPLARAGRRPFSVASVAGANDTVVDPRVSEAAADVGRRLLGGDDAVTHVTLPGSDHMTYLLGDANTPTVVGLLERAFDGADD</sequence>
<dbReference type="GO" id="GO:0016787">
    <property type="term" value="F:hydrolase activity"/>
    <property type="evidence" value="ECO:0007669"/>
    <property type="project" value="InterPro"/>
</dbReference>
<keyword evidence="4" id="KW-1185">Reference proteome</keyword>
<feature type="chain" id="PRO_5012710681" description="Phospholipase/carboxylesterase/thioesterase domain-containing protein" evidence="1">
    <location>
        <begin position="24"/>
        <end position="368"/>
    </location>
</feature>
<keyword evidence="1" id="KW-0732">Signal</keyword>
<dbReference type="Gene3D" id="3.40.50.1820">
    <property type="entry name" value="alpha/beta hydrolase"/>
    <property type="match status" value="1"/>
</dbReference>
<dbReference type="EMBL" id="KV919629">
    <property type="protein sequence ID" value="OSX69299.1"/>
    <property type="molecule type" value="Genomic_DNA"/>
</dbReference>
<dbReference type="InterPro" id="IPR029058">
    <property type="entry name" value="AB_hydrolase_fold"/>
</dbReference>
<evidence type="ECO:0000313" key="4">
    <source>
        <dbReference type="Proteomes" id="UP000218209"/>
    </source>
</evidence>
<evidence type="ECO:0000313" key="3">
    <source>
        <dbReference type="EMBL" id="OSX69299.1"/>
    </source>
</evidence>
<reference evidence="3 4" key="1">
    <citation type="submission" date="2017-03" db="EMBL/GenBank/DDBJ databases">
        <title>WGS assembly of Porphyra umbilicalis.</title>
        <authorList>
            <person name="Brawley S.H."/>
            <person name="Blouin N.A."/>
            <person name="Ficko-Blean E."/>
            <person name="Wheeler G.L."/>
            <person name="Lohr M."/>
            <person name="Goodson H.V."/>
            <person name="Jenkins J.W."/>
            <person name="Blaby-Haas C.E."/>
            <person name="Helliwell K.E."/>
            <person name="Chan C."/>
            <person name="Marriage T."/>
            <person name="Bhattacharya D."/>
            <person name="Klein A.S."/>
            <person name="Badis Y."/>
            <person name="Brodie J."/>
            <person name="Cao Y."/>
            <person name="Collen J."/>
            <person name="Dittami S.M."/>
            <person name="Gachon C.M."/>
            <person name="Green B.R."/>
            <person name="Karpowicz S."/>
            <person name="Kim J.W."/>
            <person name="Kudahl U."/>
            <person name="Lin S."/>
            <person name="Michel G."/>
            <person name="Mittag M."/>
            <person name="Olson B.J."/>
            <person name="Pangilinan J."/>
            <person name="Peng Y."/>
            <person name="Qiu H."/>
            <person name="Shu S."/>
            <person name="Singer J.T."/>
            <person name="Smith A.G."/>
            <person name="Sprecher B.N."/>
            <person name="Wagner V."/>
            <person name="Wang W."/>
            <person name="Wang Z.-Y."/>
            <person name="Yan J."/>
            <person name="Yarish C."/>
            <person name="Zoeuner-Riek S."/>
            <person name="Zhuang Y."/>
            <person name="Zou Y."/>
            <person name="Lindquist E.A."/>
            <person name="Grimwood J."/>
            <person name="Barry K."/>
            <person name="Rokhsar D.S."/>
            <person name="Schmutz J."/>
            <person name="Stiller J.W."/>
            <person name="Grossman A.R."/>
            <person name="Prochnik S.E."/>
        </authorList>
    </citation>
    <scope>NUCLEOTIDE SEQUENCE [LARGE SCALE GENOMIC DNA]</scope>
    <source>
        <strain evidence="3">4086291</strain>
    </source>
</reference>
<proteinExistence type="predicted"/>
<feature type="signal peptide" evidence="1">
    <location>
        <begin position="1"/>
        <end position="23"/>
    </location>
</feature>
<dbReference type="InterPro" id="IPR003140">
    <property type="entry name" value="PLipase/COase/thioEstase"/>
</dbReference>
<feature type="domain" description="Phospholipase/carboxylesterase/thioesterase" evidence="2">
    <location>
        <begin position="239"/>
        <end position="342"/>
    </location>
</feature>
<gene>
    <name evidence="3" type="ORF">BU14_1639s0001</name>
</gene>
<evidence type="ECO:0000256" key="1">
    <source>
        <dbReference type="SAM" id="SignalP"/>
    </source>
</evidence>
<protein>
    <recommendedName>
        <fullName evidence="2">Phospholipase/carboxylesterase/thioesterase domain-containing protein</fullName>
    </recommendedName>
</protein>
<dbReference type="SUPFAM" id="SSF53474">
    <property type="entry name" value="alpha/beta-Hydrolases"/>
    <property type="match status" value="1"/>
</dbReference>
<accession>A0A1X6NKY8</accession>
<dbReference type="AlphaFoldDB" id="A0A1X6NKY8"/>
<name>A0A1X6NKY8_PORUM</name>
<dbReference type="Proteomes" id="UP000218209">
    <property type="component" value="Unassembled WGS sequence"/>
</dbReference>